<organism evidence="2 3">
    <name type="scientific">Marinobacter antarcticus</name>
    <dbReference type="NCBI Taxonomy" id="564117"/>
    <lineage>
        <taxon>Bacteria</taxon>
        <taxon>Pseudomonadati</taxon>
        <taxon>Pseudomonadota</taxon>
        <taxon>Gammaproteobacteria</taxon>
        <taxon>Pseudomonadales</taxon>
        <taxon>Marinobacteraceae</taxon>
        <taxon>Marinobacter</taxon>
    </lineage>
</organism>
<protein>
    <submittedName>
        <fullName evidence="2">Uncharacterized protein</fullName>
    </submittedName>
</protein>
<gene>
    <name evidence="2" type="ORF">SAMN05216369_0385</name>
</gene>
<reference evidence="3" key="1">
    <citation type="submission" date="2016-11" db="EMBL/GenBank/DDBJ databases">
        <authorList>
            <person name="Varghese N."/>
            <person name="Submissions S."/>
        </authorList>
    </citation>
    <scope>NUCLEOTIDE SEQUENCE [LARGE SCALE GENOMIC DNA]</scope>
    <source>
        <strain evidence="3">CGMCC 1.10835</strain>
    </source>
</reference>
<dbReference type="AlphaFoldDB" id="A0A1M6PMP9"/>
<dbReference type="Proteomes" id="UP000184497">
    <property type="component" value="Unassembled WGS sequence"/>
</dbReference>
<evidence type="ECO:0000313" key="3">
    <source>
        <dbReference type="Proteomes" id="UP000184497"/>
    </source>
</evidence>
<keyword evidence="1" id="KW-0732">Signal</keyword>
<feature type="signal peptide" evidence="1">
    <location>
        <begin position="1"/>
        <end position="40"/>
    </location>
</feature>
<evidence type="ECO:0000256" key="1">
    <source>
        <dbReference type="SAM" id="SignalP"/>
    </source>
</evidence>
<evidence type="ECO:0000313" key="2">
    <source>
        <dbReference type="EMBL" id="SHK09235.1"/>
    </source>
</evidence>
<name>A0A1M6PMP9_9GAMM</name>
<dbReference type="EMBL" id="FRAQ01000001">
    <property type="protein sequence ID" value="SHK09235.1"/>
    <property type="molecule type" value="Genomic_DNA"/>
</dbReference>
<keyword evidence="3" id="KW-1185">Reference proteome</keyword>
<sequence length="203" mass="22889">MNPFYSQNYYSQNHYSHCNQLAAMLALTIVLSLVSFSAHAEKLTDNTIRSFITTLEKAQTMEPEFEELDDKQDNEALDFSRIFSSSIEELKGEDVYDRLESLVQDHGFKNLEDWATTGDRIYSAWIAIEMTDQSPALRKEMESAMAEIENSPHLSAQQKAQMRASMETALGFTQQASDAPLADINAVKPHLEALRAISGDQED</sequence>
<dbReference type="STRING" id="564117.SAMN05216369_0385"/>
<proteinExistence type="predicted"/>
<feature type="chain" id="PRO_5012160999" evidence="1">
    <location>
        <begin position="41"/>
        <end position="203"/>
    </location>
</feature>
<accession>A0A1M6PMP9</accession>